<dbReference type="OrthoDB" id="9799441at2"/>
<dbReference type="Pfam" id="PF01127">
    <property type="entry name" value="Sdh_cyt"/>
    <property type="match status" value="1"/>
</dbReference>
<dbReference type="Proteomes" id="UP000198418">
    <property type="component" value="Unassembled WGS sequence"/>
</dbReference>
<dbReference type="EMBL" id="FYDG01000006">
    <property type="protein sequence ID" value="SNB74389.1"/>
    <property type="molecule type" value="Genomic_DNA"/>
</dbReference>
<comment type="cofactor">
    <cofactor evidence="12">
        <name>heme</name>
        <dbReference type="ChEBI" id="CHEBI:30413"/>
    </cofactor>
    <text evidence="12">The heme is bound between the two transmembrane subunits.</text>
</comment>
<dbReference type="PANTHER" id="PTHR10978">
    <property type="entry name" value="SUCCINATE DEHYDROGENASE CYTOCHROME B560 SUBUNIT"/>
    <property type="match status" value="1"/>
</dbReference>
<dbReference type="GO" id="GO:0016020">
    <property type="term" value="C:membrane"/>
    <property type="evidence" value="ECO:0007669"/>
    <property type="project" value="UniProtKB-SubCell"/>
</dbReference>
<comment type="function">
    <text evidence="1">Membrane-anchoring subunit of succinate dehydrogenase (SDH).</text>
</comment>
<dbReference type="InterPro" id="IPR000701">
    <property type="entry name" value="SuccDH_FuR_B_TM-su"/>
</dbReference>
<evidence type="ECO:0000256" key="3">
    <source>
        <dbReference type="ARBA" id="ARBA00007244"/>
    </source>
</evidence>
<comment type="subunit">
    <text evidence="11">Part of an enzyme complex containing four subunits: a flavoprotein, an iron-sulfur protein, plus two membrane-anchoring proteins, SdhC and SdhD. The complex can form homotrimers.</text>
</comment>
<evidence type="ECO:0000256" key="12">
    <source>
        <dbReference type="PIRSR" id="PIRSR000178-1"/>
    </source>
</evidence>
<keyword evidence="5 12" id="KW-0349">Heme</keyword>
<dbReference type="PANTHER" id="PTHR10978:SF5">
    <property type="entry name" value="SUCCINATE DEHYDROGENASE CYTOCHROME B560 SUBUNIT, MITOCHONDRIAL"/>
    <property type="match status" value="1"/>
</dbReference>
<dbReference type="GO" id="GO:0006099">
    <property type="term" value="P:tricarboxylic acid cycle"/>
    <property type="evidence" value="ECO:0007669"/>
    <property type="project" value="InterPro"/>
</dbReference>
<name>A0A212RPC9_RHOAC</name>
<dbReference type="InterPro" id="IPR034804">
    <property type="entry name" value="SQR/QFR_C/D"/>
</dbReference>
<dbReference type="RefSeq" id="WP_088521080.1">
    <property type="nucleotide sequence ID" value="NZ_FYDG01000006.1"/>
</dbReference>
<evidence type="ECO:0000256" key="2">
    <source>
        <dbReference type="ARBA" id="ARBA00004370"/>
    </source>
</evidence>
<dbReference type="NCBIfam" id="TIGR02970">
    <property type="entry name" value="succ_dehyd_cytB"/>
    <property type="match status" value="1"/>
</dbReference>
<proteinExistence type="inferred from homology"/>
<feature type="transmembrane region" description="Helical" evidence="13">
    <location>
        <begin position="41"/>
        <end position="64"/>
    </location>
</feature>
<evidence type="ECO:0000256" key="9">
    <source>
        <dbReference type="ARBA" id="ARBA00023004"/>
    </source>
</evidence>
<evidence type="ECO:0000256" key="10">
    <source>
        <dbReference type="ARBA" id="ARBA00023136"/>
    </source>
</evidence>
<keyword evidence="8 13" id="KW-1133">Transmembrane helix</keyword>
<keyword evidence="6 13" id="KW-0812">Transmembrane</keyword>
<dbReference type="GO" id="GO:0046872">
    <property type="term" value="F:metal ion binding"/>
    <property type="evidence" value="ECO:0007669"/>
    <property type="project" value="UniProtKB-KW"/>
</dbReference>
<comment type="subcellular location">
    <subcellularLocation>
        <location evidence="2">Membrane</location>
    </subcellularLocation>
</comment>
<feature type="transmembrane region" description="Helical" evidence="13">
    <location>
        <begin position="113"/>
        <end position="133"/>
    </location>
</feature>
<feature type="transmembrane region" description="Helical" evidence="13">
    <location>
        <begin position="70"/>
        <end position="92"/>
    </location>
</feature>
<dbReference type="GO" id="GO:0009055">
    <property type="term" value="F:electron transfer activity"/>
    <property type="evidence" value="ECO:0007669"/>
    <property type="project" value="InterPro"/>
</dbReference>
<evidence type="ECO:0000313" key="14">
    <source>
        <dbReference type="EMBL" id="SNB74389.1"/>
    </source>
</evidence>
<accession>A0A212RPC9</accession>
<dbReference type="Gene3D" id="1.20.1300.10">
    <property type="entry name" value="Fumarate reductase/succinate dehydrogenase, transmembrane subunit"/>
    <property type="match status" value="1"/>
</dbReference>
<sequence length="136" mass="14501">MAEANSSPLPIEQRRPLSPHVQIYRWSATMAMSILHRVTGVALYAGTLLLTVYLVTAAGGGVAFAQVSRFFGSALGQVILFGYTFALMLHVCGGLRHAVWEAARGFDPVSRNLLAWSSLIGAVVLTALVWAGAAML</sequence>
<evidence type="ECO:0000256" key="7">
    <source>
        <dbReference type="ARBA" id="ARBA00022723"/>
    </source>
</evidence>
<organism evidence="14 15">
    <name type="scientific">Rhodoblastus acidophilus</name>
    <name type="common">Rhodopseudomonas acidophila</name>
    <dbReference type="NCBI Taxonomy" id="1074"/>
    <lineage>
        <taxon>Bacteria</taxon>
        <taxon>Pseudomonadati</taxon>
        <taxon>Pseudomonadota</taxon>
        <taxon>Alphaproteobacteria</taxon>
        <taxon>Hyphomicrobiales</taxon>
        <taxon>Rhodoblastaceae</taxon>
        <taxon>Rhodoblastus</taxon>
    </lineage>
</organism>
<feature type="binding site" description="axial binding residue" evidence="12">
    <location>
        <position position="90"/>
    </location>
    <ligand>
        <name>heme</name>
        <dbReference type="ChEBI" id="CHEBI:30413"/>
        <note>ligand shared with second transmembrane subunit</note>
    </ligand>
    <ligandPart>
        <name>Fe</name>
        <dbReference type="ChEBI" id="CHEBI:18248"/>
    </ligandPart>
</feature>
<dbReference type="SUPFAM" id="SSF81343">
    <property type="entry name" value="Fumarate reductase respiratory complex transmembrane subunits"/>
    <property type="match status" value="1"/>
</dbReference>
<dbReference type="PIRSF" id="PIRSF000178">
    <property type="entry name" value="SDH_cyt_b560"/>
    <property type="match status" value="1"/>
</dbReference>
<reference evidence="15" key="1">
    <citation type="submission" date="2017-06" db="EMBL/GenBank/DDBJ databases">
        <authorList>
            <person name="Varghese N."/>
            <person name="Submissions S."/>
        </authorList>
    </citation>
    <scope>NUCLEOTIDE SEQUENCE [LARGE SCALE GENOMIC DNA]</scope>
    <source>
        <strain evidence="15">DSM 137</strain>
    </source>
</reference>
<protein>
    <recommendedName>
        <fullName evidence="4">Succinate dehydrogenase cytochrome b556 subunit</fullName>
    </recommendedName>
</protein>
<evidence type="ECO:0000256" key="8">
    <source>
        <dbReference type="ARBA" id="ARBA00022989"/>
    </source>
</evidence>
<evidence type="ECO:0000256" key="6">
    <source>
        <dbReference type="ARBA" id="ARBA00022692"/>
    </source>
</evidence>
<evidence type="ECO:0000256" key="11">
    <source>
        <dbReference type="ARBA" id="ARBA00025912"/>
    </source>
</evidence>
<evidence type="ECO:0000256" key="1">
    <source>
        <dbReference type="ARBA" id="ARBA00004050"/>
    </source>
</evidence>
<evidence type="ECO:0000313" key="15">
    <source>
        <dbReference type="Proteomes" id="UP000198418"/>
    </source>
</evidence>
<evidence type="ECO:0000256" key="4">
    <source>
        <dbReference type="ARBA" id="ARBA00020076"/>
    </source>
</evidence>
<keyword evidence="15" id="KW-1185">Reference proteome</keyword>
<gene>
    <name evidence="14" type="ORF">SAMN06265338_10661</name>
</gene>
<evidence type="ECO:0000256" key="13">
    <source>
        <dbReference type="SAM" id="Phobius"/>
    </source>
</evidence>
<keyword evidence="10 13" id="KW-0472">Membrane</keyword>
<evidence type="ECO:0000256" key="5">
    <source>
        <dbReference type="ARBA" id="ARBA00022617"/>
    </source>
</evidence>
<dbReference type="InterPro" id="IPR014314">
    <property type="entry name" value="Succ_DH_cytb556"/>
</dbReference>
<dbReference type="CDD" id="cd03499">
    <property type="entry name" value="SQR_TypeC_SdhC"/>
    <property type="match status" value="1"/>
</dbReference>
<dbReference type="AlphaFoldDB" id="A0A212RPC9"/>
<keyword evidence="9 12" id="KW-0408">Iron</keyword>
<keyword evidence="7 12" id="KW-0479">Metal-binding</keyword>
<comment type="similarity">
    <text evidence="3">Belongs to the cytochrome b560 family.</text>
</comment>